<reference evidence="1 2" key="1">
    <citation type="submission" date="2014-09" db="EMBL/GenBank/DDBJ databases">
        <title>Alistipes sp. 627, sp. nov., a novel member of the family Rikenellaceae isolated from human faeces.</title>
        <authorList>
            <person name="Shkoporov A.N."/>
            <person name="Chaplin A.V."/>
            <person name="Motuzova O.V."/>
            <person name="Kafarskaia L.I."/>
            <person name="Khokhlova E.V."/>
            <person name="Efimov B.A."/>
        </authorList>
    </citation>
    <scope>NUCLEOTIDE SEQUENCE [LARGE SCALE GENOMIC DNA]</scope>
    <source>
        <strain evidence="1 2">627</strain>
    </source>
</reference>
<keyword evidence="2" id="KW-1185">Reference proteome</keyword>
<protein>
    <submittedName>
        <fullName evidence="1">Uncharacterized protein</fullName>
    </submittedName>
</protein>
<dbReference type="EMBL" id="JRGF01000002">
    <property type="protein sequence ID" value="KHE42741.1"/>
    <property type="molecule type" value="Genomic_DNA"/>
</dbReference>
<proteinExistence type="predicted"/>
<sequence>MVFPYYKYITIMNELVKNILSDLRVEVLDEFNRNFTRKAFFDRPWPARKMDTGRGTLLVVSGAMRRSLRCTAARGSLYFSSELPYFSIHNRGGKVPVTPAMRRYFWAMYYRNVPPEGATGKRADRKSRTAAYYRSLALTKKTEFDIPRRQVVGDHPAVGRIVRDTCERNVREWVAKNIDPKFTKMTHK</sequence>
<organism evidence="1 2">
    <name type="scientific">Alistipes inops</name>
    <dbReference type="NCBI Taxonomy" id="1501391"/>
    <lineage>
        <taxon>Bacteria</taxon>
        <taxon>Pseudomonadati</taxon>
        <taxon>Bacteroidota</taxon>
        <taxon>Bacteroidia</taxon>
        <taxon>Bacteroidales</taxon>
        <taxon>Rikenellaceae</taxon>
        <taxon>Alistipes</taxon>
    </lineage>
</organism>
<dbReference type="Proteomes" id="UP000030889">
    <property type="component" value="Unassembled WGS sequence"/>
</dbReference>
<gene>
    <name evidence="1" type="ORF">LG35_01620</name>
</gene>
<evidence type="ECO:0000313" key="2">
    <source>
        <dbReference type="Proteomes" id="UP000030889"/>
    </source>
</evidence>
<evidence type="ECO:0000313" key="1">
    <source>
        <dbReference type="EMBL" id="KHE42741.1"/>
    </source>
</evidence>
<comment type="caution">
    <text evidence="1">The sequence shown here is derived from an EMBL/GenBank/DDBJ whole genome shotgun (WGS) entry which is preliminary data.</text>
</comment>
<accession>A0ABR4YKH0</accession>
<name>A0ABR4YKH0_9BACT</name>